<protein>
    <submittedName>
        <fullName evidence="1">Uncharacterized protein</fullName>
    </submittedName>
</protein>
<name>A0AAW8LVD9_AGRTU</name>
<dbReference type="AlphaFoldDB" id="A0AAW8LVD9"/>
<evidence type="ECO:0000313" key="2">
    <source>
        <dbReference type="Proteomes" id="UP001265315"/>
    </source>
</evidence>
<gene>
    <name evidence="1" type="ORF">J2W61_002809</name>
</gene>
<proteinExistence type="predicted"/>
<accession>A0AAW8LVD9</accession>
<organism evidence="1 2">
    <name type="scientific">Agrobacterium tumefaciens</name>
    <dbReference type="NCBI Taxonomy" id="358"/>
    <lineage>
        <taxon>Bacteria</taxon>
        <taxon>Pseudomonadati</taxon>
        <taxon>Pseudomonadota</taxon>
        <taxon>Alphaproteobacteria</taxon>
        <taxon>Hyphomicrobiales</taxon>
        <taxon>Rhizobiaceae</taxon>
        <taxon>Rhizobium/Agrobacterium group</taxon>
        <taxon>Agrobacterium</taxon>
        <taxon>Agrobacterium tumefaciens complex</taxon>
    </lineage>
</organism>
<comment type="caution">
    <text evidence="1">The sequence shown here is derived from an EMBL/GenBank/DDBJ whole genome shotgun (WGS) entry which is preliminary data.</text>
</comment>
<dbReference type="EMBL" id="JAVDSW010000002">
    <property type="protein sequence ID" value="MDR6702944.1"/>
    <property type="molecule type" value="Genomic_DNA"/>
</dbReference>
<dbReference type="RefSeq" id="WP_309955425.1">
    <property type="nucleotide sequence ID" value="NZ_JAVDSW010000002.1"/>
</dbReference>
<evidence type="ECO:0000313" key="1">
    <source>
        <dbReference type="EMBL" id="MDR6702944.1"/>
    </source>
</evidence>
<reference evidence="1" key="1">
    <citation type="submission" date="2023-07" db="EMBL/GenBank/DDBJ databases">
        <title>Sorghum-associated microbial communities from plants grown in Nebraska, USA.</title>
        <authorList>
            <person name="Schachtman D."/>
        </authorList>
    </citation>
    <scope>NUCLEOTIDE SEQUENCE</scope>
    <source>
        <strain evidence="1">1457</strain>
    </source>
</reference>
<sequence length="179" mass="21530">MTDRFIGAHTIFDDAGKSRTPYMRRYWIGRLRLHIFYRGDNDPDHHDHPWDFWTFPLTSYVEEVAEPIWMSGPLPMQYHPRRQVVRAFRLHYRPATHCHRVLGRYSTPIALYNGKERNPRFDQGRIITLVWRGRSGRAWGFLRNRDGQWCWTPWRDYVFGGGKHAPCEQHHDDLTKAKR</sequence>
<dbReference type="Proteomes" id="UP001265315">
    <property type="component" value="Unassembled WGS sequence"/>
</dbReference>